<gene>
    <name evidence="1" type="ORF">WN944_019033</name>
</gene>
<name>A0AAP0LUQ0_9ROSI</name>
<accession>A0AAP0LUQ0</accession>
<evidence type="ECO:0008006" key="3">
    <source>
        <dbReference type="Google" id="ProtNLM"/>
    </source>
</evidence>
<evidence type="ECO:0000313" key="1">
    <source>
        <dbReference type="EMBL" id="KAK9187635.1"/>
    </source>
</evidence>
<keyword evidence="2" id="KW-1185">Reference proteome</keyword>
<dbReference type="GO" id="GO:0008270">
    <property type="term" value="F:zinc ion binding"/>
    <property type="evidence" value="ECO:0007669"/>
    <property type="project" value="InterPro"/>
</dbReference>
<evidence type="ECO:0000313" key="2">
    <source>
        <dbReference type="Proteomes" id="UP001428341"/>
    </source>
</evidence>
<dbReference type="SUPFAM" id="SSF57756">
    <property type="entry name" value="Retrovirus zinc finger-like domains"/>
    <property type="match status" value="1"/>
</dbReference>
<proteinExistence type="predicted"/>
<dbReference type="EMBL" id="JBCGBO010000007">
    <property type="protein sequence ID" value="KAK9187635.1"/>
    <property type="molecule type" value="Genomic_DNA"/>
</dbReference>
<dbReference type="AlphaFoldDB" id="A0AAP0LUQ0"/>
<protein>
    <recommendedName>
        <fullName evidence="3">CCHC-type domain-containing protein</fullName>
    </recommendedName>
</protein>
<dbReference type="InterPro" id="IPR036875">
    <property type="entry name" value="Znf_CCHC_sf"/>
</dbReference>
<organism evidence="1 2">
    <name type="scientific">Citrus x changshan-huyou</name>
    <dbReference type="NCBI Taxonomy" id="2935761"/>
    <lineage>
        <taxon>Eukaryota</taxon>
        <taxon>Viridiplantae</taxon>
        <taxon>Streptophyta</taxon>
        <taxon>Embryophyta</taxon>
        <taxon>Tracheophyta</taxon>
        <taxon>Spermatophyta</taxon>
        <taxon>Magnoliopsida</taxon>
        <taxon>eudicotyledons</taxon>
        <taxon>Gunneridae</taxon>
        <taxon>Pentapetalae</taxon>
        <taxon>rosids</taxon>
        <taxon>malvids</taxon>
        <taxon>Sapindales</taxon>
        <taxon>Rutaceae</taxon>
        <taxon>Aurantioideae</taxon>
        <taxon>Citrus</taxon>
    </lineage>
</organism>
<dbReference type="Proteomes" id="UP001428341">
    <property type="component" value="Unassembled WGS sequence"/>
</dbReference>
<comment type="caution">
    <text evidence="1">The sequence shown here is derived from an EMBL/GenBank/DDBJ whole genome shotgun (WGS) entry which is preliminary data.</text>
</comment>
<sequence length="129" mass="14356">MPLESQSRDILNSFRYGSLNAEFNEISFYALKSDATYWKLKSHLAELKSKIKELRKSNGGDRNRPFSAENKARIVKDPLVVKTKGAPNTSLNKGVNSRKCEYCKQDGHTIQKCPSKNGHVTSVATLAGP</sequence>
<dbReference type="GO" id="GO:0003676">
    <property type="term" value="F:nucleic acid binding"/>
    <property type="evidence" value="ECO:0007669"/>
    <property type="project" value="InterPro"/>
</dbReference>
<reference evidence="1 2" key="1">
    <citation type="submission" date="2024-05" db="EMBL/GenBank/DDBJ databases">
        <title>Haplotype-resolved chromosome-level genome assembly of Huyou (Citrus changshanensis).</title>
        <authorList>
            <person name="Miao C."/>
            <person name="Chen W."/>
            <person name="Wu Y."/>
            <person name="Wang L."/>
            <person name="Zhao S."/>
            <person name="Grierson D."/>
            <person name="Xu C."/>
            <person name="Chen K."/>
        </authorList>
    </citation>
    <scope>NUCLEOTIDE SEQUENCE [LARGE SCALE GENOMIC DNA]</scope>
    <source>
        <strain evidence="1">01-14</strain>
        <tissue evidence="1">Leaf</tissue>
    </source>
</reference>